<gene>
    <name evidence="1" type="ORF">DCAF_LOCUS14210</name>
</gene>
<sequence length="51" mass="5614">MRIKGGTGGWTLVGGSHHKPKIKMITHLECPLVFGRQPNLIENNQKFASQG</sequence>
<evidence type="ECO:0000313" key="2">
    <source>
        <dbReference type="Proteomes" id="UP001314170"/>
    </source>
</evidence>
<reference evidence="1 2" key="1">
    <citation type="submission" date="2024-01" db="EMBL/GenBank/DDBJ databases">
        <authorList>
            <person name="Waweru B."/>
        </authorList>
    </citation>
    <scope>NUCLEOTIDE SEQUENCE [LARGE SCALE GENOMIC DNA]</scope>
</reference>
<dbReference type="EMBL" id="CAWUPB010001157">
    <property type="protein sequence ID" value="CAK7339160.1"/>
    <property type="molecule type" value="Genomic_DNA"/>
</dbReference>
<accession>A0AAV1RTK3</accession>
<proteinExistence type="predicted"/>
<comment type="caution">
    <text evidence="1">The sequence shown here is derived from an EMBL/GenBank/DDBJ whole genome shotgun (WGS) entry which is preliminary data.</text>
</comment>
<name>A0AAV1RTK3_9ROSI</name>
<dbReference type="Proteomes" id="UP001314170">
    <property type="component" value="Unassembled WGS sequence"/>
</dbReference>
<protein>
    <submittedName>
        <fullName evidence="1">Uncharacterized protein</fullName>
    </submittedName>
</protein>
<organism evidence="1 2">
    <name type="scientific">Dovyalis caffra</name>
    <dbReference type="NCBI Taxonomy" id="77055"/>
    <lineage>
        <taxon>Eukaryota</taxon>
        <taxon>Viridiplantae</taxon>
        <taxon>Streptophyta</taxon>
        <taxon>Embryophyta</taxon>
        <taxon>Tracheophyta</taxon>
        <taxon>Spermatophyta</taxon>
        <taxon>Magnoliopsida</taxon>
        <taxon>eudicotyledons</taxon>
        <taxon>Gunneridae</taxon>
        <taxon>Pentapetalae</taxon>
        <taxon>rosids</taxon>
        <taxon>fabids</taxon>
        <taxon>Malpighiales</taxon>
        <taxon>Salicaceae</taxon>
        <taxon>Flacourtieae</taxon>
        <taxon>Dovyalis</taxon>
    </lineage>
</organism>
<evidence type="ECO:0000313" key="1">
    <source>
        <dbReference type="EMBL" id="CAK7339160.1"/>
    </source>
</evidence>
<dbReference type="AlphaFoldDB" id="A0AAV1RTK3"/>
<keyword evidence="2" id="KW-1185">Reference proteome</keyword>